<dbReference type="PATRIC" id="fig|380242.3.peg.1634"/>
<dbReference type="AlphaFoldDB" id="A0A0M2UV89"/>
<accession>A0A0M2UV89</accession>
<keyword evidence="3" id="KW-1185">Reference proteome</keyword>
<feature type="domain" description="DUF2281" evidence="1">
    <location>
        <begin position="21"/>
        <end position="52"/>
    </location>
</feature>
<evidence type="ECO:0000313" key="2">
    <source>
        <dbReference type="EMBL" id="KKO19973.1"/>
    </source>
</evidence>
<evidence type="ECO:0000259" key="1">
    <source>
        <dbReference type="Pfam" id="PF10047"/>
    </source>
</evidence>
<protein>
    <recommendedName>
        <fullName evidence="1">DUF2281 domain-containing protein</fullName>
    </recommendedName>
</protein>
<organism evidence="2 3">
    <name type="scientific">Candidatus Brocadia fulgida</name>
    <dbReference type="NCBI Taxonomy" id="380242"/>
    <lineage>
        <taxon>Bacteria</taxon>
        <taxon>Pseudomonadati</taxon>
        <taxon>Planctomycetota</taxon>
        <taxon>Candidatus Brocadiia</taxon>
        <taxon>Candidatus Brocadiales</taxon>
        <taxon>Candidatus Brocadiaceae</taxon>
        <taxon>Candidatus Brocadia</taxon>
    </lineage>
</organism>
<dbReference type="Pfam" id="PF10047">
    <property type="entry name" value="DUF2281"/>
    <property type="match status" value="1"/>
</dbReference>
<comment type="caution">
    <text evidence="2">The sequence shown here is derived from an EMBL/GenBank/DDBJ whole genome shotgun (WGS) entry which is preliminary data.</text>
</comment>
<dbReference type="Proteomes" id="UP000034954">
    <property type="component" value="Unassembled WGS sequence"/>
</dbReference>
<dbReference type="InterPro" id="IPR018739">
    <property type="entry name" value="DUF2281"/>
</dbReference>
<gene>
    <name evidence="2" type="ORF">BROFUL_01321</name>
</gene>
<name>A0A0M2UV89_9BACT</name>
<proteinExistence type="predicted"/>
<sequence length="84" mass="9932">MRLRLLLWVSGGYDMSLTERIIENVKTLPELKQREVLDFVEYLRSRAEKEEKIEWNALSLSSAMRGMEDEKSPYSMNDLKETFS</sequence>
<reference evidence="2 3" key="1">
    <citation type="journal article" date="2013" name="BMC Microbiol.">
        <title>Identification of the type II cytochrome c maturation pathway in anammox bacteria by comparative genomics.</title>
        <authorList>
            <person name="Ferousi C."/>
            <person name="Speth D.R."/>
            <person name="Reimann J."/>
            <person name="Op den Camp H.J."/>
            <person name="Allen J.W."/>
            <person name="Keltjens J.T."/>
            <person name="Jetten M.S."/>
        </authorList>
    </citation>
    <scope>NUCLEOTIDE SEQUENCE [LARGE SCALE GENOMIC DNA]</scope>
    <source>
        <strain evidence="2">RU1</strain>
    </source>
</reference>
<evidence type="ECO:0000313" key="3">
    <source>
        <dbReference type="Proteomes" id="UP000034954"/>
    </source>
</evidence>
<dbReference type="EMBL" id="LAQJ01000138">
    <property type="protein sequence ID" value="KKO19973.1"/>
    <property type="molecule type" value="Genomic_DNA"/>
</dbReference>